<dbReference type="AlphaFoldDB" id="A0AAX6MTT0"/>
<evidence type="ECO:0000313" key="4">
    <source>
        <dbReference type="Proteomes" id="UP001369815"/>
    </source>
</evidence>
<dbReference type="Proteomes" id="UP001369815">
    <property type="component" value="Unassembled WGS sequence"/>
</dbReference>
<comment type="caution">
    <text evidence="3">The sequence shown here is derived from an EMBL/GenBank/DDBJ whole genome shotgun (WGS) entry which is preliminary data.</text>
</comment>
<feature type="compositionally biased region" description="Basic and acidic residues" evidence="1">
    <location>
        <begin position="258"/>
        <end position="279"/>
    </location>
</feature>
<feature type="region of interest" description="Disordered" evidence="1">
    <location>
        <begin position="253"/>
        <end position="301"/>
    </location>
</feature>
<evidence type="ECO:0000313" key="3">
    <source>
        <dbReference type="EMBL" id="KAK6955807.1"/>
    </source>
</evidence>
<reference evidence="3 4" key="1">
    <citation type="journal article" date="2024" name="Front Chem Biol">
        <title>Unveiling the potential of Daldinia eschscholtzii MFLUCC 19-0629 through bioactivity and bioinformatics studies for enhanced sustainable agriculture production.</title>
        <authorList>
            <person name="Brooks S."/>
            <person name="Weaver J.A."/>
            <person name="Klomchit A."/>
            <person name="Alharthi S.A."/>
            <person name="Onlamun T."/>
            <person name="Nurani R."/>
            <person name="Vong T.K."/>
            <person name="Alberti F."/>
            <person name="Greco C."/>
        </authorList>
    </citation>
    <scope>NUCLEOTIDE SEQUENCE [LARGE SCALE GENOMIC DNA]</scope>
    <source>
        <strain evidence="3">MFLUCC 19-0629</strain>
    </source>
</reference>
<dbReference type="InterPro" id="IPR024630">
    <property type="entry name" value="Stc1"/>
</dbReference>
<evidence type="ECO:0000256" key="1">
    <source>
        <dbReference type="SAM" id="MobiDB-lite"/>
    </source>
</evidence>
<gene>
    <name evidence="3" type="ORF">Daesc_003451</name>
</gene>
<proteinExistence type="predicted"/>
<feature type="domain" description="Stc1" evidence="2">
    <location>
        <begin position="13"/>
        <end position="95"/>
    </location>
</feature>
<protein>
    <recommendedName>
        <fullName evidence="2">Stc1 domain-containing protein</fullName>
    </recommendedName>
</protein>
<evidence type="ECO:0000259" key="2">
    <source>
        <dbReference type="Pfam" id="PF12898"/>
    </source>
</evidence>
<keyword evidence="4" id="KW-1185">Reference proteome</keyword>
<sequence>MARGDNSPQKFMCAAGGEWLAADKFSRNQMSKWQRIRGDDGVTPQNAGLICKEHTKQTAAPQEIKCSGPCGLWKHKDHFSKVQRNDPDAQCISCTLWACNYTGDEDPPAPPNSHMPAHEIMAQATDVQDEAPDFAAPGAALGTRPGQALPAYHDAHNNGVEVGEIDESVLRSITSMMRVTAEGQLVEVPPTNPDHRGPARVASHPATEYTIDGGYLQTIAASTVTADANPNADLNRLYGYSPFYPVGRSVQTTINSDSDERNGESGDKSRLEVPEDKSGRTWFRGSVLPGAGLREPSDGLG</sequence>
<dbReference type="EMBL" id="JBANMG010000003">
    <property type="protein sequence ID" value="KAK6955807.1"/>
    <property type="molecule type" value="Genomic_DNA"/>
</dbReference>
<accession>A0AAX6MTT0</accession>
<name>A0AAX6MTT0_9PEZI</name>
<organism evidence="3 4">
    <name type="scientific">Daldinia eschscholtzii</name>
    <dbReference type="NCBI Taxonomy" id="292717"/>
    <lineage>
        <taxon>Eukaryota</taxon>
        <taxon>Fungi</taxon>
        <taxon>Dikarya</taxon>
        <taxon>Ascomycota</taxon>
        <taxon>Pezizomycotina</taxon>
        <taxon>Sordariomycetes</taxon>
        <taxon>Xylariomycetidae</taxon>
        <taxon>Xylariales</taxon>
        <taxon>Hypoxylaceae</taxon>
        <taxon>Daldinia</taxon>
    </lineage>
</organism>
<dbReference type="Pfam" id="PF12898">
    <property type="entry name" value="Stc1"/>
    <property type="match status" value="1"/>
</dbReference>